<feature type="region of interest" description="Disordered" evidence="1">
    <location>
        <begin position="280"/>
        <end position="344"/>
    </location>
</feature>
<dbReference type="AlphaFoldDB" id="A0A6G1IM74"/>
<protein>
    <submittedName>
        <fullName evidence="2">Uncharacterized protein</fullName>
    </submittedName>
</protein>
<evidence type="ECO:0000313" key="3">
    <source>
        <dbReference type="Proteomes" id="UP000799291"/>
    </source>
</evidence>
<dbReference type="EMBL" id="MU005604">
    <property type="protein sequence ID" value="KAF2679322.1"/>
    <property type="molecule type" value="Genomic_DNA"/>
</dbReference>
<sequence>MFKAQTLRRSFSLFRRVPSSTIIRSAARDGHENVQIQRVRFKRRFFTRPRMIGTTIAVATTYGLWQWLDEEVEEELKEDGKQIKRVKWRKPSDDDNNEEEEVEVEEEEVDEEEEDEETGLIFFPTGLSRPKRKEFYKGSDPEWQEFVKIAPDRQRIDRIRGELISMIRTLAVKNPSYVQRLGKINPNAGSIWIEVRFPDGPPVEYERPGYELTDELNFRKTTRPVDQMHHQRLENALFPTAVATAVYADAKMRALAHWRGFRKYMGWEDERTEKLVKALAQLSSPPSSPPKSPAPTTASSTSAPPLAPSATADTQNKDASSAPSSPPSSNPITDRFGNSLPDPTKVPTMDLSYFRRMIHKNHRHVHMHPPRGTFMVSGLIEIIGERAKMTLDVAAFYDPKMGRYVMLKAKLRSITDYKQSPKGGP</sequence>
<feature type="compositionally biased region" description="Acidic residues" evidence="1">
    <location>
        <begin position="94"/>
        <end position="117"/>
    </location>
</feature>
<dbReference type="Proteomes" id="UP000799291">
    <property type="component" value="Unassembled WGS sequence"/>
</dbReference>
<gene>
    <name evidence="2" type="ORF">K458DRAFT_347000</name>
</gene>
<organism evidence="2 3">
    <name type="scientific">Lentithecium fluviatile CBS 122367</name>
    <dbReference type="NCBI Taxonomy" id="1168545"/>
    <lineage>
        <taxon>Eukaryota</taxon>
        <taxon>Fungi</taxon>
        <taxon>Dikarya</taxon>
        <taxon>Ascomycota</taxon>
        <taxon>Pezizomycotina</taxon>
        <taxon>Dothideomycetes</taxon>
        <taxon>Pleosporomycetidae</taxon>
        <taxon>Pleosporales</taxon>
        <taxon>Massarineae</taxon>
        <taxon>Lentitheciaceae</taxon>
        <taxon>Lentithecium</taxon>
    </lineage>
</organism>
<reference evidence="2" key="1">
    <citation type="journal article" date="2020" name="Stud. Mycol.">
        <title>101 Dothideomycetes genomes: a test case for predicting lifestyles and emergence of pathogens.</title>
        <authorList>
            <person name="Haridas S."/>
            <person name="Albert R."/>
            <person name="Binder M."/>
            <person name="Bloem J."/>
            <person name="Labutti K."/>
            <person name="Salamov A."/>
            <person name="Andreopoulos B."/>
            <person name="Baker S."/>
            <person name="Barry K."/>
            <person name="Bills G."/>
            <person name="Bluhm B."/>
            <person name="Cannon C."/>
            <person name="Castanera R."/>
            <person name="Culley D."/>
            <person name="Daum C."/>
            <person name="Ezra D."/>
            <person name="Gonzalez J."/>
            <person name="Henrissat B."/>
            <person name="Kuo A."/>
            <person name="Liang C."/>
            <person name="Lipzen A."/>
            <person name="Lutzoni F."/>
            <person name="Magnuson J."/>
            <person name="Mondo S."/>
            <person name="Nolan M."/>
            <person name="Ohm R."/>
            <person name="Pangilinan J."/>
            <person name="Park H.-J."/>
            <person name="Ramirez L."/>
            <person name="Alfaro M."/>
            <person name="Sun H."/>
            <person name="Tritt A."/>
            <person name="Yoshinaga Y."/>
            <person name="Zwiers L.-H."/>
            <person name="Turgeon B."/>
            <person name="Goodwin S."/>
            <person name="Spatafora J."/>
            <person name="Crous P."/>
            <person name="Grigoriev I."/>
        </authorList>
    </citation>
    <scope>NUCLEOTIDE SEQUENCE</scope>
    <source>
        <strain evidence="2">CBS 122367</strain>
    </source>
</reference>
<evidence type="ECO:0000313" key="2">
    <source>
        <dbReference type="EMBL" id="KAF2679322.1"/>
    </source>
</evidence>
<feature type="region of interest" description="Disordered" evidence="1">
    <location>
        <begin position="86"/>
        <end position="117"/>
    </location>
</feature>
<evidence type="ECO:0000256" key="1">
    <source>
        <dbReference type="SAM" id="MobiDB-lite"/>
    </source>
</evidence>
<accession>A0A6G1IM74</accession>
<name>A0A6G1IM74_9PLEO</name>
<keyword evidence="3" id="KW-1185">Reference proteome</keyword>
<feature type="compositionally biased region" description="Low complexity" evidence="1">
    <location>
        <begin position="294"/>
        <end position="312"/>
    </location>
</feature>
<dbReference type="OrthoDB" id="5316527at2759"/>
<proteinExistence type="predicted"/>